<name>A0A084WHA2_ANOSI</name>
<protein>
    <submittedName>
        <fullName evidence="1 2">Uncharacterized protein</fullName>
    </submittedName>
</protein>
<accession>A0A084WHA2</accession>
<organism evidence="1">
    <name type="scientific">Anopheles sinensis</name>
    <name type="common">Mosquito</name>
    <dbReference type="NCBI Taxonomy" id="74873"/>
    <lineage>
        <taxon>Eukaryota</taxon>
        <taxon>Metazoa</taxon>
        <taxon>Ecdysozoa</taxon>
        <taxon>Arthropoda</taxon>
        <taxon>Hexapoda</taxon>
        <taxon>Insecta</taxon>
        <taxon>Pterygota</taxon>
        <taxon>Neoptera</taxon>
        <taxon>Endopterygota</taxon>
        <taxon>Diptera</taxon>
        <taxon>Nematocera</taxon>
        <taxon>Culicoidea</taxon>
        <taxon>Culicidae</taxon>
        <taxon>Anophelinae</taxon>
        <taxon>Anopheles</taxon>
    </lineage>
</organism>
<dbReference type="EMBL" id="ATLV01023798">
    <property type="status" value="NOT_ANNOTATED_CDS"/>
    <property type="molecule type" value="Genomic_DNA"/>
</dbReference>
<proteinExistence type="predicted"/>
<evidence type="ECO:0000313" key="3">
    <source>
        <dbReference type="Proteomes" id="UP000030765"/>
    </source>
</evidence>
<dbReference type="Proteomes" id="UP000030765">
    <property type="component" value="Unassembled WGS sequence"/>
</dbReference>
<evidence type="ECO:0000313" key="2">
    <source>
        <dbReference type="EnsemblMetazoa" id="ASIC017609-PA"/>
    </source>
</evidence>
<dbReference type="EMBL" id="KE525346">
    <property type="protein sequence ID" value="KFB49596.1"/>
    <property type="molecule type" value="Genomic_DNA"/>
</dbReference>
<evidence type="ECO:0000313" key="1">
    <source>
        <dbReference type="EMBL" id="KFB49596.1"/>
    </source>
</evidence>
<dbReference type="VEuPathDB" id="VectorBase:ASIC017609"/>
<gene>
    <name evidence="1" type="ORF">ZHAS_00017609</name>
</gene>
<dbReference type="AlphaFoldDB" id="A0A084WHA2"/>
<keyword evidence="3" id="KW-1185">Reference proteome</keyword>
<dbReference type="EnsemblMetazoa" id="ASIC017609-RA">
    <property type="protein sequence ID" value="ASIC017609-PA"/>
    <property type="gene ID" value="ASIC017609"/>
</dbReference>
<reference evidence="2" key="2">
    <citation type="submission" date="2020-05" db="UniProtKB">
        <authorList>
            <consortium name="EnsemblMetazoa"/>
        </authorList>
    </citation>
    <scope>IDENTIFICATION</scope>
</reference>
<reference evidence="1 3" key="1">
    <citation type="journal article" date="2014" name="BMC Genomics">
        <title>Genome sequence of Anopheles sinensis provides insight into genetics basis of mosquito competence for malaria parasites.</title>
        <authorList>
            <person name="Zhou D."/>
            <person name="Zhang D."/>
            <person name="Ding G."/>
            <person name="Shi L."/>
            <person name="Hou Q."/>
            <person name="Ye Y."/>
            <person name="Xu Y."/>
            <person name="Zhou H."/>
            <person name="Xiong C."/>
            <person name="Li S."/>
            <person name="Yu J."/>
            <person name="Hong S."/>
            <person name="Yu X."/>
            <person name="Zou P."/>
            <person name="Chen C."/>
            <person name="Chang X."/>
            <person name="Wang W."/>
            <person name="Lv Y."/>
            <person name="Sun Y."/>
            <person name="Ma L."/>
            <person name="Shen B."/>
            <person name="Zhu C."/>
        </authorList>
    </citation>
    <scope>NUCLEOTIDE SEQUENCE [LARGE SCALE GENOMIC DNA]</scope>
</reference>
<sequence length="71" mass="7873">MLDVFVDCPCEKELIPEIPERWLCLREGESPVKDHRRTNESIVSSVQLDAKAMSFGRTPGATISHPGALAH</sequence>